<dbReference type="VEuPathDB" id="FungiDB:VP01_12267g1"/>
<dbReference type="EMBL" id="LAVV01002518">
    <property type="protein sequence ID" value="KNZ62753.1"/>
    <property type="molecule type" value="Genomic_DNA"/>
</dbReference>
<keyword evidence="2" id="KW-1185">Reference proteome</keyword>
<comment type="caution">
    <text evidence="1">The sequence shown here is derived from an EMBL/GenBank/DDBJ whole genome shotgun (WGS) entry which is preliminary data.</text>
</comment>
<evidence type="ECO:0000313" key="1">
    <source>
        <dbReference type="EMBL" id="KNZ62753.1"/>
    </source>
</evidence>
<dbReference type="AlphaFoldDB" id="A0A0L6VPW2"/>
<gene>
    <name evidence="1" type="ORF">VP01_12267g1</name>
</gene>
<sequence length="31" mass="3603">MGYGIKDTNRKFTLIHDVWTTKGNRFGFIGE</sequence>
<accession>A0A0L6VPW2</accession>
<evidence type="ECO:0000313" key="2">
    <source>
        <dbReference type="Proteomes" id="UP000037035"/>
    </source>
</evidence>
<proteinExistence type="predicted"/>
<protein>
    <submittedName>
        <fullName evidence="1">Uncharacterized protein</fullName>
    </submittedName>
</protein>
<dbReference type="Proteomes" id="UP000037035">
    <property type="component" value="Unassembled WGS sequence"/>
</dbReference>
<reference evidence="1 2" key="1">
    <citation type="submission" date="2015-08" db="EMBL/GenBank/DDBJ databases">
        <title>Next Generation Sequencing and Analysis of the Genome of Puccinia sorghi L Schw, the Causal Agent of Maize Common Rust.</title>
        <authorList>
            <person name="Rochi L."/>
            <person name="Burguener G."/>
            <person name="Darino M."/>
            <person name="Turjanski A."/>
            <person name="Kreff E."/>
            <person name="Dieguez M.J."/>
            <person name="Sacco F."/>
        </authorList>
    </citation>
    <scope>NUCLEOTIDE SEQUENCE [LARGE SCALE GENOMIC DNA]</scope>
    <source>
        <strain evidence="1 2">RO10H11247</strain>
    </source>
</reference>
<organism evidence="1 2">
    <name type="scientific">Puccinia sorghi</name>
    <dbReference type="NCBI Taxonomy" id="27349"/>
    <lineage>
        <taxon>Eukaryota</taxon>
        <taxon>Fungi</taxon>
        <taxon>Dikarya</taxon>
        <taxon>Basidiomycota</taxon>
        <taxon>Pucciniomycotina</taxon>
        <taxon>Pucciniomycetes</taxon>
        <taxon>Pucciniales</taxon>
        <taxon>Pucciniaceae</taxon>
        <taxon>Puccinia</taxon>
    </lineage>
</organism>
<name>A0A0L6VPW2_9BASI</name>